<protein>
    <submittedName>
        <fullName evidence="1">Unannotated protein</fullName>
    </submittedName>
</protein>
<proteinExistence type="predicted"/>
<reference evidence="1" key="1">
    <citation type="submission" date="2020-05" db="EMBL/GenBank/DDBJ databases">
        <authorList>
            <person name="Chiriac C."/>
            <person name="Salcher M."/>
            <person name="Ghai R."/>
            <person name="Kavagutti S V."/>
        </authorList>
    </citation>
    <scope>NUCLEOTIDE SEQUENCE</scope>
</reference>
<name>A0A6J6HFH0_9ZZZZ</name>
<evidence type="ECO:0000313" key="1">
    <source>
        <dbReference type="EMBL" id="CAB4612461.1"/>
    </source>
</evidence>
<sequence length="59" mass="5894">MAPAIAGYPIGCIPMGITDGLPVGLGVVARANDESKLVAAMAKIESAIGLGVLKPSFIK</sequence>
<organism evidence="1">
    <name type="scientific">freshwater metagenome</name>
    <dbReference type="NCBI Taxonomy" id="449393"/>
    <lineage>
        <taxon>unclassified sequences</taxon>
        <taxon>metagenomes</taxon>
        <taxon>ecological metagenomes</taxon>
    </lineage>
</organism>
<dbReference type="Gene3D" id="3.90.1300.10">
    <property type="entry name" value="Amidase signature (AS) domain"/>
    <property type="match status" value="1"/>
</dbReference>
<gene>
    <name evidence="1" type="ORF">UFOPK1852_00766</name>
</gene>
<dbReference type="AlphaFoldDB" id="A0A6J6HFH0"/>
<dbReference type="InterPro" id="IPR036928">
    <property type="entry name" value="AS_sf"/>
</dbReference>
<dbReference type="SUPFAM" id="SSF75304">
    <property type="entry name" value="Amidase signature (AS) enzymes"/>
    <property type="match status" value="1"/>
</dbReference>
<dbReference type="EMBL" id="CAEZUS010000111">
    <property type="protein sequence ID" value="CAB4612461.1"/>
    <property type="molecule type" value="Genomic_DNA"/>
</dbReference>
<accession>A0A6J6HFH0</accession>